<dbReference type="GO" id="GO:0006402">
    <property type="term" value="P:mRNA catabolic process"/>
    <property type="evidence" value="ECO:0007669"/>
    <property type="project" value="TreeGrafter"/>
</dbReference>
<evidence type="ECO:0000313" key="3">
    <source>
        <dbReference type="Proteomes" id="UP000886752"/>
    </source>
</evidence>
<dbReference type="InterPro" id="IPR001900">
    <property type="entry name" value="RNase_II/R"/>
</dbReference>
<dbReference type="InterPro" id="IPR050180">
    <property type="entry name" value="RNR_Ribonuclease"/>
</dbReference>
<dbReference type="PANTHER" id="PTHR23355">
    <property type="entry name" value="RIBONUCLEASE"/>
    <property type="match status" value="1"/>
</dbReference>
<protein>
    <submittedName>
        <fullName evidence="2">RNB domain-containing ribonuclease</fullName>
    </submittedName>
</protein>
<dbReference type="AlphaFoldDB" id="A0A9D1PVU9"/>
<organism evidence="2 3">
    <name type="scientific">Candidatus Desulfovibrio intestinipullorum</name>
    <dbReference type="NCBI Taxonomy" id="2838536"/>
    <lineage>
        <taxon>Bacteria</taxon>
        <taxon>Pseudomonadati</taxon>
        <taxon>Thermodesulfobacteriota</taxon>
        <taxon>Desulfovibrionia</taxon>
        <taxon>Desulfovibrionales</taxon>
        <taxon>Desulfovibrionaceae</taxon>
        <taxon>Desulfovibrio</taxon>
    </lineage>
</organism>
<dbReference type="InterPro" id="IPR012340">
    <property type="entry name" value="NA-bd_OB-fold"/>
</dbReference>
<gene>
    <name evidence="2" type="ORF">H9894_05790</name>
</gene>
<evidence type="ECO:0000259" key="1">
    <source>
        <dbReference type="SMART" id="SM00955"/>
    </source>
</evidence>
<dbReference type="PANTHER" id="PTHR23355:SF9">
    <property type="entry name" value="DIS3-LIKE EXONUCLEASE 2"/>
    <property type="match status" value="1"/>
</dbReference>
<name>A0A9D1PVU9_9BACT</name>
<proteinExistence type="predicted"/>
<dbReference type="Pfam" id="PF00773">
    <property type="entry name" value="RNB"/>
    <property type="match status" value="1"/>
</dbReference>
<reference evidence="2" key="2">
    <citation type="submission" date="2021-04" db="EMBL/GenBank/DDBJ databases">
        <authorList>
            <person name="Gilroy R."/>
        </authorList>
    </citation>
    <scope>NUCLEOTIDE SEQUENCE</scope>
    <source>
        <strain evidence="2">ChiHecec2B26-446</strain>
    </source>
</reference>
<evidence type="ECO:0000313" key="2">
    <source>
        <dbReference type="EMBL" id="HIW00687.1"/>
    </source>
</evidence>
<reference evidence="2" key="1">
    <citation type="journal article" date="2021" name="PeerJ">
        <title>Extensive microbial diversity within the chicken gut microbiome revealed by metagenomics and culture.</title>
        <authorList>
            <person name="Gilroy R."/>
            <person name="Ravi A."/>
            <person name="Getino M."/>
            <person name="Pursley I."/>
            <person name="Horton D.L."/>
            <person name="Alikhan N.F."/>
            <person name="Baker D."/>
            <person name="Gharbi K."/>
            <person name="Hall N."/>
            <person name="Watson M."/>
            <person name="Adriaenssens E.M."/>
            <person name="Foster-Nyarko E."/>
            <person name="Jarju S."/>
            <person name="Secka A."/>
            <person name="Antonio M."/>
            <person name="Oren A."/>
            <person name="Chaudhuri R.R."/>
            <person name="La Ragione R."/>
            <person name="Hildebrand F."/>
            <person name="Pallen M.J."/>
        </authorList>
    </citation>
    <scope>NUCLEOTIDE SEQUENCE</scope>
    <source>
        <strain evidence="2">ChiHecec2B26-446</strain>
    </source>
</reference>
<dbReference type="SUPFAM" id="SSF50249">
    <property type="entry name" value="Nucleic acid-binding proteins"/>
    <property type="match status" value="1"/>
</dbReference>
<comment type="caution">
    <text evidence="2">The sequence shown here is derived from an EMBL/GenBank/DDBJ whole genome shotgun (WGS) entry which is preliminary data.</text>
</comment>
<accession>A0A9D1PVU9</accession>
<dbReference type="GO" id="GO:0003723">
    <property type="term" value="F:RNA binding"/>
    <property type="evidence" value="ECO:0007669"/>
    <property type="project" value="InterPro"/>
</dbReference>
<feature type="domain" description="RNB" evidence="1">
    <location>
        <begin position="286"/>
        <end position="586"/>
    </location>
</feature>
<dbReference type="SMART" id="SM00955">
    <property type="entry name" value="RNB"/>
    <property type="match status" value="1"/>
</dbReference>
<dbReference type="EMBL" id="DXHV01000059">
    <property type="protein sequence ID" value="HIW00687.1"/>
    <property type="molecule type" value="Genomic_DNA"/>
</dbReference>
<dbReference type="Proteomes" id="UP000886752">
    <property type="component" value="Unassembled WGS sequence"/>
</dbReference>
<dbReference type="GO" id="GO:0004540">
    <property type="term" value="F:RNA nuclease activity"/>
    <property type="evidence" value="ECO:0007669"/>
    <property type="project" value="InterPro"/>
</dbReference>
<sequence>MPPCVQYPTVGCVVEFFDASTTQIGIVLEEVSGKLRVLLPNRRETKLPTSRALPWNSPPVHGFSSLSREDMIRLLDETRKRREEKAASLNVTELWELAQGEVDVAPAQWFAELVESDPDVDTIAAYGHALLAARTHFRFVPPNFEIYDAEKVARKAEELRKQQEREQVVAVGAPFVRLLWNVACHRAVLPPEEEWPAPEMAQKLEELLRAHMEDPETQSQEALWHMLIKGLNEDNLLAVQLLLAWGKLPAHYNFWYDRAGYARGDSWWCKEEEAARSLAEQARTCDLPRKDLPFVSIDGDSTRDIDDAFHLEKRADGTMTLTLALACPALNWPFGSKFDALILHRGTSVYLPEGDSHMLPEFLGTNALSLAADEDRPALIVTQEVAEDGSLPEPCRIEVCRVRLAANLRYGDCQAVLDGTAAGDSQALPYAPVLELGREFATRRLAYRIACGAVILEKDEPKIELSGEGEETRVHMVAGKPASEAQNMVAEMMILASAAVAQWAVHAGVPLLYRTQNVALPREYVGVWRDPARMTEIMRAMIPSTLETQPRQHTALGLSCYAPMTSPLRRYADLVNEAQLIAMVQTGQPRFSRDDLEQMLLPLRMALDAAGQIQRFRPRYWKLLFFRQEGEERWWSGVVTEETETQVSVALPEYDIFVRGRRRQFDERTCAGSRVQVRLGKVNPLYNEIHILEAVCDDSFGDFAAEPLTGE</sequence>